<keyword evidence="4" id="KW-1185">Reference proteome</keyword>
<reference evidence="3" key="2">
    <citation type="journal article" date="2023" name="Science">
        <title>Genomic signatures of disease resistance in endangered staghorn corals.</title>
        <authorList>
            <person name="Vollmer S.V."/>
            <person name="Selwyn J.D."/>
            <person name="Despard B.A."/>
            <person name="Roesel C.L."/>
        </authorList>
    </citation>
    <scope>NUCLEOTIDE SEQUENCE</scope>
    <source>
        <strain evidence="3">K2</strain>
    </source>
</reference>
<dbReference type="SUPFAM" id="SSF52540">
    <property type="entry name" value="P-loop containing nucleoside triphosphate hydrolases"/>
    <property type="match status" value="1"/>
</dbReference>
<dbReference type="InterPro" id="IPR005225">
    <property type="entry name" value="Small_GTP-bd"/>
</dbReference>
<evidence type="ECO:0000313" key="3">
    <source>
        <dbReference type="EMBL" id="KAK2568440.1"/>
    </source>
</evidence>
<accession>A0AAD9QW10</accession>
<organism evidence="3 4">
    <name type="scientific">Acropora cervicornis</name>
    <name type="common">Staghorn coral</name>
    <dbReference type="NCBI Taxonomy" id="6130"/>
    <lineage>
        <taxon>Eukaryota</taxon>
        <taxon>Metazoa</taxon>
        <taxon>Cnidaria</taxon>
        <taxon>Anthozoa</taxon>
        <taxon>Hexacorallia</taxon>
        <taxon>Scleractinia</taxon>
        <taxon>Astrocoeniina</taxon>
        <taxon>Acroporidae</taxon>
        <taxon>Acropora</taxon>
    </lineage>
</organism>
<dbReference type="GO" id="GO:0003924">
    <property type="term" value="F:GTPase activity"/>
    <property type="evidence" value="ECO:0007669"/>
    <property type="project" value="InterPro"/>
</dbReference>
<dbReference type="GO" id="GO:0005525">
    <property type="term" value="F:GTP binding"/>
    <property type="evidence" value="ECO:0007669"/>
    <property type="project" value="InterPro"/>
</dbReference>
<protein>
    <submittedName>
        <fullName evidence="3">Ras-related protein Rab-20</fullName>
    </submittedName>
</protein>
<comment type="similarity">
    <text evidence="1">Belongs to the small GTPase superfamily. Rab family.</text>
</comment>
<dbReference type="PROSITE" id="PS51421">
    <property type="entry name" value="RAS"/>
    <property type="match status" value="1"/>
</dbReference>
<gene>
    <name evidence="3" type="ORF">P5673_007479</name>
</gene>
<reference evidence="3" key="1">
    <citation type="journal article" date="2023" name="G3 (Bethesda)">
        <title>Whole genome assembly and annotation of the endangered Caribbean coral Acropora cervicornis.</title>
        <authorList>
            <person name="Selwyn J.D."/>
            <person name="Vollmer S.V."/>
        </authorList>
    </citation>
    <scope>NUCLEOTIDE SEQUENCE</scope>
    <source>
        <strain evidence="3">K2</strain>
    </source>
</reference>
<evidence type="ECO:0000256" key="1">
    <source>
        <dbReference type="ARBA" id="ARBA00006270"/>
    </source>
</evidence>
<dbReference type="EMBL" id="JARQWQ010000012">
    <property type="protein sequence ID" value="KAK2568440.1"/>
    <property type="molecule type" value="Genomic_DNA"/>
</dbReference>
<proteinExistence type="inferred from homology"/>
<sequence length="252" mass="28493">MISESNEKVDLFHTDLMIFTSDLKIVILGDASVGKTSLIQRYLEGIFTQDHTSTYWPHFVPNGSAECPVRFKPEISVWNIEQWGPYNVAIWDTAGEERFSGLSSFYCRGASAAIVAYDITQGESLKALYERHLQLLEYAEPRCLMVVVGTKADLVTNRTRQVARTVGETLALEQNEKKGRPRNSFSVHPFFETSAKTGQNVEKVFEFILQTCLPLDDSETARESIQKTSGVDLEQRSSKHLCEDSSRKCCRH</sequence>
<evidence type="ECO:0000256" key="2">
    <source>
        <dbReference type="ARBA" id="ARBA00022741"/>
    </source>
</evidence>
<dbReference type="PRINTS" id="PR00449">
    <property type="entry name" value="RASTRNSFRMNG"/>
</dbReference>
<dbReference type="PROSITE" id="PS51419">
    <property type="entry name" value="RAB"/>
    <property type="match status" value="1"/>
</dbReference>
<dbReference type="NCBIfam" id="TIGR00231">
    <property type="entry name" value="small_GTP"/>
    <property type="match status" value="1"/>
</dbReference>
<dbReference type="SMART" id="SM00174">
    <property type="entry name" value="RHO"/>
    <property type="match status" value="1"/>
</dbReference>
<keyword evidence="2" id="KW-0547">Nucleotide-binding</keyword>
<dbReference type="PROSITE" id="PS51420">
    <property type="entry name" value="RHO"/>
    <property type="match status" value="1"/>
</dbReference>
<name>A0AAD9QW10_ACRCE</name>
<dbReference type="SMART" id="SM00175">
    <property type="entry name" value="RAB"/>
    <property type="match status" value="1"/>
</dbReference>
<evidence type="ECO:0000313" key="4">
    <source>
        <dbReference type="Proteomes" id="UP001249851"/>
    </source>
</evidence>
<dbReference type="Proteomes" id="UP001249851">
    <property type="component" value="Unassembled WGS sequence"/>
</dbReference>
<dbReference type="AlphaFoldDB" id="A0AAD9QW10"/>
<dbReference type="SMART" id="SM00173">
    <property type="entry name" value="RAS"/>
    <property type="match status" value="1"/>
</dbReference>
<dbReference type="PANTHER" id="PTHR47978">
    <property type="match status" value="1"/>
</dbReference>
<dbReference type="Pfam" id="PF00071">
    <property type="entry name" value="Ras"/>
    <property type="match status" value="1"/>
</dbReference>
<dbReference type="InterPro" id="IPR027417">
    <property type="entry name" value="P-loop_NTPase"/>
</dbReference>
<comment type="caution">
    <text evidence="3">The sequence shown here is derived from an EMBL/GenBank/DDBJ whole genome shotgun (WGS) entry which is preliminary data.</text>
</comment>
<dbReference type="Gene3D" id="3.40.50.300">
    <property type="entry name" value="P-loop containing nucleotide triphosphate hydrolases"/>
    <property type="match status" value="1"/>
</dbReference>
<dbReference type="InterPro" id="IPR001806">
    <property type="entry name" value="Small_GTPase"/>
</dbReference>